<gene>
    <name evidence="5" type="ORF">GIB67_013760</name>
</gene>
<organism evidence="5 6">
    <name type="scientific">Kingdonia uniflora</name>
    <dbReference type="NCBI Taxonomy" id="39325"/>
    <lineage>
        <taxon>Eukaryota</taxon>
        <taxon>Viridiplantae</taxon>
        <taxon>Streptophyta</taxon>
        <taxon>Embryophyta</taxon>
        <taxon>Tracheophyta</taxon>
        <taxon>Spermatophyta</taxon>
        <taxon>Magnoliopsida</taxon>
        <taxon>Ranunculales</taxon>
        <taxon>Circaeasteraceae</taxon>
        <taxon>Kingdonia</taxon>
    </lineage>
</organism>
<dbReference type="EMBL" id="JACGCM010001346">
    <property type="protein sequence ID" value="KAF6156316.1"/>
    <property type="molecule type" value="Genomic_DNA"/>
</dbReference>
<dbReference type="InterPro" id="IPR045055">
    <property type="entry name" value="DNA2/NAM7-like"/>
</dbReference>
<dbReference type="InterPro" id="IPR047187">
    <property type="entry name" value="SF1_C_Upf1"/>
</dbReference>
<dbReference type="InterPro" id="IPR041677">
    <property type="entry name" value="DNA2/NAM7_AAA_11"/>
</dbReference>
<dbReference type="InterPro" id="IPR015421">
    <property type="entry name" value="PyrdxlP-dep_Trfase_major"/>
</dbReference>
<comment type="caution">
    <text evidence="5">The sequence shown here is derived from an EMBL/GenBank/DDBJ whole genome shotgun (WGS) entry which is preliminary data.</text>
</comment>
<evidence type="ECO:0000256" key="1">
    <source>
        <dbReference type="SAM" id="MobiDB-lite"/>
    </source>
</evidence>
<evidence type="ECO:0000259" key="3">
    <source>
        <dbReference type="Pfam" id="PF13087"/>
    </source>
</evidence>
<protein>
    <submittedName>
        <fullName evidence="5">Uncharacterized protein</fullName>
    </submittedName>
</protein>
<accession>A0A7J7MN59</accession>
<dbReference type="InterPro" id="IPR045529">
    <property type="entry name" value="DUF6469"/>
</dbReference>
<dbReference type="Gene3D" id="3.40.50.300">
    <property type="entry name" value="P-loop containing nucleotide triphosphate hydrolases"/>
    <property type="match status" value="2"/>
</dbReference>
<dbReference type="GO" id="GO:0004386">
    <property type="term" value="F:helicase activity"/>
    <property type="evidence" value="ECO:0007669"/>
    <property type="project" value="InterPro"/>
</dbReference>
<dbReference type="Pfam" id="PF20073">
    <property type="entry name" value="DUF6469"/>
    <property type="match status" value="1"/>
</dbReference>
<dbReference type="Pfam" id="PF13087">
    <property type="entry name" value="AAA_12"/>
    <property type="match status" value="1"/>
</dbReference>
<feature type="domain" description="DNA2/NAM7 helicase helicase" evidence="2">
    <location>
        <begin position="648"/>
        <end position="701"/>
    </location>
</feature>
<feature type="region of interest" description="Disordered" evidence="1">
    <location>
        <begin position="329"/>
        <end position="356"/>
    </location>
</feature>
<feature type="compositionally biased region" description="Polar residues" evidence="1">
    <location>
        <begin position="266"/>
        <end position="275"/>
    </location>
</feature>
<feature type="domain" description="DNA2/NAM7 helicase-like C-terminal" evidence="3">
    <location>
        <begin position="741"/>
        <end position="853"/>
    </location>
</feature>
<dbReference type="AlphaFoldDB" id="A0A7J7MN59"/>
<evidence type="ECO:0000259" key="2">
    <source>
        <dbReference type="Pfam" id="PF13086"/>
    </source>
</evidence>
<proteinExistence type="predicted"/>
<dbReference type="SUPFAM" id="SSF52540">
    <property type="entry name" value="P-loop containing nucleoside triphosphate hydrolases"/>
    <property type="match status" value="1"/>
</dbReference>
<feature type="compositionally biased region" description="Basic and acidic residues" evidence="1">
    <location>
        <begin position="943"/>
        <end position="956"/>
    </location>
</feature>
<evidence type="ECO:0000259" key="4">
    <source>
        <dbReference type="Pfam" id="PF20073"/>
    </source>
</evidence>
<dbReference type="Pfam" id="PF13086">
    <property type="entry name" value="AAA_11"/>
    <property type="match status" value="1"/>
</dbReference>
<dbReference type="InterPro" id="IPR027417">
    <property type="entry name" value="P-loop_NTPase"/>
</dbReference>
<dbReference type="CDD" id="cd18808">
    <property type="entry name" value="SF1_C_Upf1"/>
    <property type="match status" value="1"/>
</dbReference>
<dbReference type="InterPro" id="IPR041679">
    <property type="entry name" value="DNA2/NAM7-like_C"/>
</dbReference>
<feature type="domain" description="DUF6469" evidence="4">
    <location>
        <begin position="522"/>
        <end position="620"/>
    </location>
</feature>
<dbReference type="Gene3D" id="3.40.640.10">
    <property type="entry name" value="Type I PLP-dependent aspartate aminotransferase-like (Major domain)"/>
    <property type="match status" value="1"/>
</dbReference>
<evidence type="ECO:0000313" key="5">
    <source>
        <dbReference type="EMBL" id="KAF6156316.1"/>
    </source>
</evidence>
<name>A0A7J7MN59_9MAGN</name>
<sequence>MSEGRSGKAIEIGRKNILKNEGSCNDGNVVLSKRYKASDMESGKNALVLESKMIRVRSNKCQLHERQWINSSSSSLNKHFIIENLESTQRERQKIRGFNKELSEGDKRLKREKDFGSRRWQCSSVVRGKLDSTVLIWILKTSGWTNKSDNEGEGRLEQVLGFPGQLVSYPSGSDAFIEFCKAKAAGGGKWGQTWNDIIIWVKGNFHQRDDEELLDLRFRSIKQSVKSTVERKESLLDEVVKEETELELALEELGLSRKKRVDSKSNKVQKAQSIRSMAGVDEAKRQVSGEGVRTNLSKTRGIRRSAQLNPVKPGKVAQLFPKKQMLKTLPASNTTGSGEVVKNKRRRVEPSGESEKKVVEGRSDSVDDLKEVVERARLAILQEEEDTNQMWLEFDGNAAETMGATAQSNWKFNIVQSGVHHALNLDPYRGFFGFNRLKYAEDVQGLIDYGTSGRVVSFITEAIQGVGGIAELASGYLSAAYRIGDGRGVPGGSLEPPGRRETPLEETRAELYSSMEFISNAPFPEVTSLKDSKPYGSCLYDLNVDSWRNISRPGGKEPYKTKPGDILIILDSIPKIVSNLQRFSRTWTFASVTKVGDDEDSDISTYLKVRTLKAIEVKEDDVDGKELEELFARKNVVDDALLSCRDPHKFEIVMEPLDLLVIDEAAQLKECESVIPLQIQGIRHVILIGDEYQLPIMVSSKVSNEAGFGRSLFEMLSVIGKVKQLLNMQYRIISDGVEELDDVGHSRKNMVEVSIVMKIVRNLFKAWDGSKNKLNICIISPYNAQVTAIQGRLGQKNENVKDFHVRIKSIDGFQDGEEDIIIISTVISNSGGAIGFLSNPQRTNVALTRAKYEFSYFLRIGQLQVEVKANQDEIVEKRDTLGYHLILKGYFEEEVDAIKADTYVEVEDEEAEVVGVVDGLDGVSHQTVLDNQGDDVELPESGSSERKTSIRRRINDLESGLASERETSKALMSTQAELQVRSE</sequence>
<keyword evidence="6" id="KW-1185">Reference proteome</keyword>
<dbReference type="Proteomes" id="UP000541444">
    <property type="component" value="Unassembled WGS sequence"/>
</dbReference>
<evidence type="ECO:0000313" key="6">
    <source>
        <dbReference type="Proteomes" id="UP000541444"/>
    </source>
</evidence>
<dbReference type="PANTHER" id="PTHR10887:SF515">
    <property type="entry name" value="P-LOOP CONTAINING NUCLEOSIDE TRIPHOSPHATE HYDROLASES SUPERFAMILY PROTEIN"/>
    <property type="match status" value="1"/>
</dbReference>
<feature type="region of interest" description="Disordered" evidence="1">
    <location>
        <begin position="930"/>
        <end position="983"/>
    </location>
</feature>
<feature type="region of interest" description="Disordered" evidence="1">
    <location>
        <begin position="261"/>
        <end position="292"/>
    </location>
</feature>
<reference evidence="5 6" key="1">
    <citation type="journal article" date="2020" name="IScience">
        <title>Genome Sequencing of the Endangered Kingdonia uniflora (Circaeasteraceae, Ranunculales) Reveals Potential Mechanisms of Evolutionary Specialization.</title>
        <authorList>
            <person name="Sun Y."/>
            <person name="Deng T."/>
            <person name="Zhang A."/>
            <person name="Moore M.J."/>
            <person name="Landis J.B."/>
            <person name="Lin N."/>
            <person name="Zhang H."/>
            <person name="Zhang X."/>
            <person name="Huang J."/>
            <person name="Zhang X."/>
            <person name="Sun H."/>
            <person name="Wang H."/>
        </authorList>
    </citation>
    <scope>NUCLEOTIDE SEQUENCE [LARGE SCALE GENOMIC DNA]</scope>
    <source>
        <strain evidence="5">TB1705</strain>
        <tissue evidence="5">Leaf</tissue>
    </source>
</reference>
<dbReference type="PANTHER" id="PTHR10887">
    <property type="entry name" value="DNA2/NAM7 HELICASE FAMILY"/>
    <property type="match status" value="1"/>
</dbReference>
<dbReference type="OrthoDB" id="1284174at2759"/>